<comment type="caution">
    <text evidence="1">The sequence shown here is derived from an EMBL/GenBank/DDBJ whole genome shotgun (WGS) entry which is preliminary data.</text>
</comment>
<sequence>MKKRKLLVFAIIAVALIFLGGIYLNSDIYVTHQVNTKVNRVIQAGNTKELKRISNDKTTYKFLISLSNSTRCKDTSDFQGGTNKNAYYVTTLNKQKIGVHMYKASLFNWRIKSLQRYVRFSRRDK</sequence>
<dbReference type="AlphaFoldDB" id="A0A2A3TUC2"/>
<accession>A0A2A3TUC2</accession>
<name>A0A2A3TUC2_LEVBR</name>
<evidence type="ECO:0000313" key="1">
    <source>
        <dbReference type="EMBL" id="PBQ22465.1"/>
    </source>
</evidence>
<dbReference type="RefSeq" id="WP_096110560.1">
    <property type="nucleotide sequence ID" value="NZ_NVYO01000002.1"/>
</dbReference>
<proteinExistence type="predicted"/>
<dbReference type="Proteomes" id="UP000217918">
    <property type="component" value="Unassembled WGS sequence"/>
</dbReference>
<dbReference type="EMBL" id="NVYO01000002">
    <property type="protein sequence ID" value="PBQ22465.1"/>
    <property type="molecule type" value="Genomic_DNA"/>
</dbReference>
<reference evidence="1 2" key="1">
    <citation type="submission" date="2017-09" db="EMBL/GenBank/DDBJ databases">
        <title>Genome sequence of Lactobacillus brevis D7.</title>
        <authorList>
            <person name="Kwon M.-S."/>
            <person name="Lim S.K."/>
            <person name="Choi H.-J."/>
        </authorList>
    </citation>
    <scope>NUCLEOTIDE SEQUENCE [LARGE SCALE GENOMIC DNA]</scope>
    <source>
        <strain evidence="1 2">D7</strain>
    </source>
</reference>
<gene>
    <name evidence="1" type="ORF">CNR29_13380</name>
</gene>
<organism evidence="1 2">
    <name type="scientific">Levilactobacillus brevis</name>
    <name type="common">Lactobacillus brevis</name>
    <dbReference type="NCBI Taxonomy" id="1580"/>
    <lineage>
        <taxon>Bacteria</taxon>
        <taxon>Bacillati</taxon>
        <taxon>Bacillota</taxon>
        <taxon>Bacilli</taxon>
        <taxon>Lactobacillales</taxon>
        <taxon>Lactobacillaceae</taxon>
        <taxon>Levilactobacillus</taxon>
    </lineage>
</organism>
<protein>
    <submittedName>
        <fullName evidence="1">Uncharacterized protein</fullName>
    </submittedName>
</protein>
<evidence type="ECO:0000313" key="2">
    <source>
        <dbReference type="Proteomes" id="UP000217918"/>
    </source>
</evidence>